<name>Q22B11_TETTS</name>
<evidence type="ECO:0000256" key="7">
    <source>
        <dbReference type="ARBA" id="ARBA00022723"/>
    </source>
</evidence>
<evidence type="ECO:0000256" key="5">
    <source>
        <dbReference type="ARBA" id="ARBA00022694"/>
    </source>
</evidence>
<dbReference type="eggNOG" id="KOG2121">
    <property type="taxonomic scope" value="Eukaryota"/>
</dbReference>
<evidence type="ECO:0000256" key="3">
    <source>
        <dbReference type="ARBA" id="ARBA00007823"/>
    </source>
</evidence>
<evidence type="ECO:0000256" key="10">
    <source>
        <dbReference type="ARBA" id="ARBA00022833"/>
    </source>
</evidence>
<dbReference type="InterPro" id="IPR047151">
    <property type="entry name" value="RNZ2-like"/>
</dbReference>
<proteinExistence type="inferred from homology"/>
<dbReference type="InterPro" id="IPR036866">
    <property type="entry name" value="RibonucZ/Hydroxyglut_hydro"/>
</dbReference>
<dbReference type="EC" id="3.1.26.11" evidence="4"/>
<dbReference type="PANTHER" id="PTHR12553:SF49">
    <property type="entry name" value="ZINC PHOSPHODIESTERASE ELAC PROTEIN 2"/>
    <property type="match status" value="1"/>
</dbReference>
<protein>
    <recommendedName>
        <fullName evidence="4">ribonuclease Z</fullName>
        <ecNumber evidence="4">3.1.26.11</ecNumber>
    </recommendedName>
</protein>
<accession>Q22B11</accession>
<keyword evidence="5" id="KW-0819">tRNA processing</keyword>
<comment type="cofactor">
    <cofactor evidence="2">
        <name>Zn(2+)</name>
        <dbReference type="ChEBI" id="CHEBI:29105"/>
    </cofactor>
</comment>
<dbReference type="RefSeq" id="XP_001030160.1">
    <property type="nucleotide sequence ID" value="XM_001030160.1"/>
</dbReference>
<evidence type="ECO:0000256" key="9">
    <source>
        <dbReference type="ARBA" id="ARBA00022801"/>
    </source>
</evidence>
<evidence type="ECO:0000313" key="11">
    <source>
        <dbReference type="EMBL" id="EAR82497.1"/>
    </source>
</evidence>
<dbReference type="STRING" id="312017.Q22B11"/>
<organism evidence="11 12">
    <name type="scientific">Tetrahymena thermophila (strain SB210)</name>
    <dbReference type="NCBI Taxonomy" id="312017"/>
    <lineage>
        <taxon>Eukaryota</taxon>
        <taxon>Sar</taxon>
        <taxon>Alveolata</taxon>
        <taxon>Ciliophora</taxon>
        <taxon>Intramacronucleata</taxon>
        <taxon>Oligohymenophorea</taxon>
        <taxon>Hymenostomatida</taxon>
        <taxon>Tetrahymenina</taxon>
        <taxon>Tetrahymenidae</taxon>
        <taxon>Tetrahymena</taxon>
    </lineage>
</organism>
<keyword evidence="8" id="KW-0255">Endonuclease</keyword>
<keyword evidence="9" id="KW-0378">Hydrolase</keyword>
<comment type="catalytic activity">
    <reaction evidence="1">
        <text>Endonucleolytic cleavage of RNA, removing extra 3' nucleotides from tRNA precursor, generating 3' termini of tRNAs. A 3'-hydroxy group is left at the tRNA terminus and a 5'-phosphoryl group is left at the trailer molecule.</text>
        <dbReference type="EC" id="3.1.26.11"/>
    </reaction>
</comment>
<evidence type="ECO:0000256" key="4">
    <source>
        <dbReference type="ARBA" id="ARBA00012477"/>
    </source>
</evidence>
<dbReference type="Proteomes" id="UP000009168">
    <property type="component" value="Unassembled WGS sequence"/>
</dbReference>
<evidence type="ECO:0000313" key="12">
    <source>
        <dbReference type="Proteomes" id="UP000009168"/>
    </source>
</evidence>
<dbReference type="InParanoid" id="Q22B11"/>
<evidence type="ECO:0000256" key="6">
    <source>
        <dbReference type="ARBA" id="ARBA00022722"/>
    </source>
</evidence>
<dbReference type="HOGENOM" id="CLU_006220_2_0_1"/>
<dbReference type="GO" id="GO:0046872">
    <property type="term" value="F:metal ion binding"/>
    <property type="evidence" value="ECO:0007669"/>
    <property type="project" value="UniProtKB-KW"/>
</dbReference>
<dbReference type="OMA" id="FEANINK"/>
<evidence type="ECO:0000256" key="2">
    <source>
        <dbReference type="ARBA" id="ARBA00001947"/>
    </source>
</evidence>
<dbReference type="PANTHER" id="PTHR12553">
    <property type="entry name" value="ZINC PHOSPHODIESTERASE ELAC PROTEIN 2"/>
    <property type="match status" value="1"/>
</dbReference>
<evidence type="ECO:0000256" key="8">
    <source>
        <dbReference type="ARBA" id="ARBA00022759"/>
    </source>
</evidence>
<reference evidence="12" key="1">
    <citation type="journal article" date="2006" name="PLoS Biol.">
        <title>Macronuclear genome sequence of the ciliate Tetrahymena thermophila, a model eukaryote.</title>
        <authorList>
            <person name="Eisen J.A."/>
            <person name="Coyne R.S."/>
            <person name="Wu M."/>
            <person name="Wu D."/>
            <person name="Thiagarajan M."/>
            <person name="Wortman J.R."/>
            <person name="Badger J.H."/>
            <person name="Ren Q."/>
            <person name="Amedeo P."/>
            <person name="Jones K.M."/>
            <person name="Tallon L.J."/>
            <person name="Delcher A.L."/>
            <person name="Salzberg S.L."/>
            <person name="Silva J.C."/>
            <person name="Haas B.J."/>
            <person name="Majoros W.H."/>
            <person name="Farzad M."/>
            <person name="Carlton J.M."/>
            <person name="Smith R.K. Jr."/>
            <person name="Garg J."/>
            <person name="Pearlman R.E."/>
            <person name="Karrer K.M."/>
            <person name="Sun L."/>
            <person name="Manning G."/>
            <person name="Elde N.C."/>
            <person name="Turkewitz A.P."/>
            <person name="Asai D.J."/>
            <person name="Wilkes D.E."/>
            <person name="Wang Y."/>
            <person name="Cai H."/>
            <person name="Collins K."/>
            <person name="Stewart B.A."/>
            <person name="Lee S.R."/>
            <person name="Wilamowska K."/>
            <person name="Weinberg Z."/>
            <person name="Ruzzo W.L."/>
            <person name="Wloga D."/>
            <person name="Gaertig J."/>
            <person name="Frankel J."/>
            <person name="Tsao C.-C."/>
            <person name="Gorovsky M.A."/>
            <person name="Keeling P.J."/>
            <person name="Waller R.F."/>
            <person name="Patron N.J."/>
            <person name="Cherry J.M."/>
            <person name="Stover N.A."/>
            <person name="Krieger C.J."/>
            <person name="del Toro C."/>
            <person name="Ryder H.F."/>
            <person name="Williamson S.C."/>
            <person name="Barbeau R.A."/>
            <person name="Hamilton E.P."/>
            <person name="Orias E."/>
        </authorList>
    </citation>
    <scope>NUCLEOTIDE SEQUENCE [LARGE SCALE GENOMIC DNA]</scope>
    <source>
        <strain evidence="12">SB210</strain>
    </source>
</reference>
<dbReference type="SUPFAM" id="SSF56281">
    <property type="entry name" value="Metallo-hydrolase/oxidoreductase"/>
    <property type="match status" value="2"/>
</dbReference>
<dbReference type="FunCoup" id="Q22B11">
    <property type="interactions" value="389"/>
</dbReference>
<dbReference type="GeneID" id="7836742"/>
<dbReference type="OrthoDB" id="312201at2759"/>
<dbReference type="Gene3D" id="3.60.15.10">
    <property type="entry name" value="Ribonuclease Z/Hydroxyacylglutathione hydrolase-like"/>
    <property type="match status" value="2"/>
</dbReference>
<dbReference type="EMBL" id="GG662450">
    <property type="protein sequence ID" value="EAR82497.1"/>
    <property type="molecule type" value="Genomic_DNA"/>
</dbReference>
<dbReference type="GO" id="GO:0042781">
    <property type="term" value="F:3'-tRNA processing endoribonuclease activity"/>
    <property type="evidence" value="ECO:0007669"/>
    <property type="project" value="UniProtKB-EC"/>
</dbReference>
<sequence length="797" mass="92928">MKIPIQIIQNYLTQQKACIMLTVEDAKTQRYHFNIPDATQRYQKEHYLNFVKGSRFFLTELSPENINGLLGLMCTMSAQDRSEDTCLYGAGITQFLESTRYLMQLNMNLQSCYDFQTKQTLLGFQNGQDLVKHFVSDSSYCPQKQYKFNKFIQENNLKANDSARYINDQNEYKDEFVTIQPLIMQNQQGKMNISYIITTKQIAGKVIKEKLNEFNVPPKLTGQLLKDGQITLPDGKVVNVKDVKEEDIDPQIIIISDISDYSILNQLISQEKIKQLIGKNISALVTIAQPDIIENDLYQNNFLNSLKPVQHLIVNSEYKYHLEQQEVEVLEKTHNERVHHVNELNKYFPLHFPNLQIENLTSRFKSGETSKYFQGKQNEFLGTPLKELIIYPFNKPYSLLNQTKQKVSKKKEVSDDFIKNFEKLTLEQEQTNLNEQNQQSNSKIVFLGTGSMIPLPSRTVSAILIENNKNNILLDCGEGTYSQILYQYGVEKSKQIIKDTKFIFISHIHLDHCLGLFYFLFKRDQIIQEQSKEYNNQNDVYILLSSNLLPLVRSFDKYSYRFSKNNKFIITNDYNIEEQKLQELINHANNSEDFDDNDQLIGDTLSLSPYEHPKEQQILRNYFSNSSQYLKEFKEKMKDFIQINDLQVCEVIHCGQSYGISLNLIWGERNFKISYSGDTRPCSKFEEISKNSDVFIHECTFSDDLQKNAEENNHATLSEAINSCKNSSSKMLVLTHFSQRYSQIEVEQFKGDKDFLKNHTIVANDHFQAPFYEYTFDSYLPQITQQAQKIFSKEEQN</sequence>
<gene>
    <name evidence="11" type="ORF">TTHERM_01125320</name>
</gene>
<dbReference type="Pfam" id="PF23023">
    <property type="entry name" value="Anti-Pycsar_Apyc1"/>
    <property type="match status" value="2"/>
</dbReference>
<dbReference type="GO" id="GO:0005739">
    <property type="term" value="C:mitochondrion"/>
    <property type="evidence" value="ECO:0007669"/>
    <property type="project" value="TreeGrafter"/>
</dbReference>
<keyword evidence="7" id="KW-0479">Metal-binding</keyword>
<dbReference type="CDD" id="cd07718">
    <property type="entry name" value="RNaseZ_ELAC1_ELAC2-C-term-like_MBL-fold"/>
    <property type="match status" value="1"/>
</dbReference>
<keyword evidence="12" id="KW-1185">Reference proteome</keyword>
<dbReference type="GO" id="GO:1990180">
    <property type="term" value="P:mitochondrial tRNA 3'-end processing"/>
    <property type="evidence" value="ECO:0007669"/>
    <property type="project" value="TreeGrafter"/>
</dbReference>
<dbReference type="KEGG" id="tet:TTHERM_01125320"/>
<evidence type="ECO:0000256" key="1">
    <source>
        <dbReference type="ARBA" id="ARBA00000402"/>
    </source>
</evidence>
<keyword evidence="6" id="KW-0540">Nuclease</keyword>
<comment type="similarity">
    <text evidence="3">Belongs to the RNase Z family.</text>
</comment>
<dbReference type="AlphaFoldDB" id="Q22B11"/>
<keyword evidence="10" id="KW-0862">Zinc</keyword>